<accession>A0ABY6GRQ2</accession>
<dbReference type="Proteomes" id="UP001163255">
    <property type="component" value="Chromosome"/>
</dbReference>
<protein>
    <submittedName>
        <fullName evidence="1">Uncharacterized protein</fullName>
    </submittedName>
</protein>
<evidence type="ECO:0000313" key="1">
    <source>
        <dbReference type="EMBL" id="UYM15427.1"/>
    </source>
</evidence>
<gene>
    <name evidence="1" type="ORF">NX720_21665</name>
</gene>
<sequence>MFHVFYVFNNNLTIDVNSYQVPPIGCEAVVVIKDGCFLNFDRLVELADIVGDVLATVLNVVRFPSISYHFVAFFCCKPNPGVDIPAIRGKCHRSNVVIRWQVDATAKVNFAFFRQNEAG</sequence>
<organism evidence="1 2">
    <name type="scientific">Endozoicomonas euniceicola</name>
    <dbReference type="NCBI Taxonomy" id="1234143"/>
    <lineage>
        <taxon>Bacteria</taxon>
        <taxon>Pseudomonadati</taxon>
        <taxon>Pseudomonadota</taxon>
        <taxon>Gammaproteobacteria</taxon>
        <taxon>Oceanospirillales</taxon>
        <taxon>Endozoicomonadaceae</taxon>
        <taxon>Endozoicomonas</taxon>
    </lineage>
</organism>
<name>A0ABY6GRQ2_9GAMM</name>
<dbReference type="EMBL" id="CP103300">
    <property type="protein sequence ID" value="UYM15427.1"/>
    <property type="molecule type" value="Genomic_DNA"/>
</dbReference>
<keyword evidence="2" id="KW-1185">Reference proteome</keyword>
<reference evidence="1" key="1">
    <citation type="submission" date="2022-10" db="EMBL/GenBank/DDBJ databases">
        <title>Completed Genome Sequence of two octocoral isolated bacterium, Endozoicomonas euniceicola EF212T and Endozoicomonas gorgoniicola PS125T.</title>
        <authorList>
            <person name="Chiou Y.-J."/>
            <person name="Chen Y.-H."/>
        </authorList>
    </citation>
    <scope>NUCLEOTIDE SEQUENCE</scope>
    <source>
        <strain evidence="1">EF212</strain>
    </source>
</reference>
<proteinExistence type="predicted"/>
<evidence type="ECO:0000313" key="2">
    <source>
        <dbReference type="Proteomes" id="UP001163255"/>
    </source>
</evidence>
<dbReference type="RefSeq" id="WP_262597429.1">
    <property type="nucleotide sequence ID" value="NZ_CP103300.1"/>
</dbReference>